<name>A0A0H3CI54_ENTCC</name>
<evidence type="ECO:0000313" key="14">
    <source>
        <dbReference type="Proteomes" id="UP000002363"/>
    </source>
</evidence>
<dbReference type="Gene3D" id="2.40.30.170">
    <property type="match status" value="1"/>
</dbReference>
<evidence type="ECO:0000256" key="4">
    <source>
        <dbReference type="ARBA" id="ARBA00022475"/>
    </source>
</evidence>
<dbReference type="PANTHER" id="PTHR30386:SF17">
    <property type="entry name" value="ALKALINE PROTEASE SECRETION PROTEIN APRE"/>
    <property type="match status" value="1"/>
</dbReference>
<proteinExistence type="inferred from homology"/>
<reference evidence="13 14" key="1">
    <citation type="journal article" date="2010" name="J. Bacteriol.">
        <title>Complete genome sequence of Enterobacter cloacae subsp. cloacae type strain ATCC 13047.</title>
        <authorList>
            <person name="Ren Y."/>
            <person name="Ren Y."/>
            <person name="Zhou Z."/>
            <person name="Guo X."/>
            <person name="Li Y."/>
            <person name="Feng L."/>
            <person name="Wang L."/>
        </authorList>
    </citation>
    <scope>NUCLEOTIDE SEQUENCE [LARGE SCALE GENOMIC DNA]</scope>
    <source>
        <strain evidence="14">ATCC 13047 / DSM 30054 / NBRC 13535 / NCTC 10005 / WDCM 00083 / NCDC 279-56</strain>
    </source>
</reference>
<dbReference type="InterPro" id="IPR050739">
    <property type="entry name" value="MFP"/>
</dbReference>
<dbReference type="Pfam" id="PF25994">
    <property type="entry name" value="HH_AprE"/>
    <property type="match status" value="1"/>
</dbReference>
<accession>A0A0H3CI54</accession>
<feature type="coiled-coil region" evidence="10">
    <location>
        <begin position="249"/>
        <end position="276"/>
    </location>
</feature>
<feature type="domain" description="AprE-like beta-barrel" evidence="12">
    <location>
        <begin position="325"/>
        <end position="414"/>
    </location>
</feature>
<organism evidence="13 14">
    <name type="scientific">Enterobacter cloacae subsp. cloacae (strain ATCC 13047 / DSM 30054 / NBRC 13535 / NCTC 10005 / WDCM 00083 / NCDC 279-56)</name>
    <dbReference type="NCBI Taxonomy" id="716541"/>
    <lineage>
        <taxon>Bacteria</taxon>
        <taxon>Pseudomonadati</taxon>
        <taxon>Pseudomonadota</taxon>
        <taxon>Gammaproteobacteria</taxon>
        <taxon>Enterobacterales</taxon>
        <taxon>Enterobacteriaceae</taxon>
        <taxon>Enterobacter</taxon>
        <taxon>Enterobacter cloacae complex</taxon>
    </lineage>
</organism>
<dbReference type="GO" id="GO:0005886">
    <property type="term" value="C:plasma membrane"/>
    <property type="evidence" value="ECO:0007669"/>
    <property type="project" value="UniProtKB-SubCell"/>
</dbReference>
<keyword evidence="8 9" id="KW-0472">Membrane</keyword>
<dbReference type="InterPro" id="IPR011053">
    <property type="entry name" value="Single_hybrid_motif"/>
</dbReference>
<dbReference type="HOGENOM" id="CLU_023976_1_1_6"/>
<dbReference type="SUPFAM" id="SSF51230">
    <property type="entry name" value="Single hybrid motif"/>
    <property type="match status" value="1"/>
</dbReference>
<keyword evidence="7 9" id="KW-1133">Transmembrane helix</keyword>
<dbReference type="AlphaFoldDB" id="A0A0H3CI54"/>
<evidence type="ECO:0000256" key="5">
    <source>
        <dbReference type="ARBA" id="ARBA00022519"/>
    </source>
</evidence>
<dbReference type="STRING" id="716541.ECL_01772"/>
<evidence type="ECO:0000256" key="3">
    <source>
        <dbReference type="ARBA" id="ARBA00022448"/>
    </source>
</evidence>
<evidence type="ECO:0000256" key="8">
    <source>
        <dbReference type="ARBA" id="ARBA00023136"/>
    </source>
</evidence>
<dbReference type="SUPFAM" id="SSF111369">
    <property type="entry name" value="HlyD-like secretion proteins"/>
    <property type="match status" value="1"/>
</dbReference>
<dbReference type="Gene3D" id="2.40.50.100">
    <property type="match status" value="1"/>
</dbReference>
<dbReference type="InterPro" id="IPR010129">
    <property type="entry name" value="T1SS_HlyD"/>
</dbReference>
<dbReference type="RefSeq" id="WP_013096399.1">
    <property type="nucleotide sequence ID" value="NC_014121.1"/>
</dbReference>
<dbReference type="InterPro" id="IPR058982">
    <property type="entry name" value="Beta-barrel_AprE"/>
</dbReference>
<evidence type="ECO:0000256" key="2">
    <source>
        <dbReference type="ARBA" id="ARBA00009477"/>
    </source>
</evidence>
<evidence type="ECO:0000313" key="13">
    <source>
        <dbReference type="EMBL" id="ADF61330.1"/>
    </source>
</evidence>
<feature type="transmembrane region" description="Helical" evidence="9">
    <location>
        <begin position="20"/>
        <end position="38"/>
    </location>
</feature>
<comment type="subcellular location">
    <subcellularLocation>
        <location evidence="1 9">Cell inner membrane</location>
        <topology evidence="1 9">Single-pass membrane protein</topology>
    </subcellularLocation>
</comment>
<dbReference type="GO" id="GO:0015031">
    <property type="term" value="P:protein transport"/>
    <property type="evidence" value="ECO:0007669"/>
    <property type="project" value="InterPro"/>
</dbReference>
<dbReference type="PATRIC" id="fig|716541.4.peg.1977"/>
<dbReference type="Proteomes" id="UP000002363">
    <property type="component" value="Chromosome"/>
</dbReference>
<keyword evidence="6 9" id="KW-0812">Transmembrane</keyword>
<evidence type="ECO:0000256" key="1">
    <source>
        <dbReference type="ARBA" id="ARBA00004377"/>
    </source>
</evidence>
<keyword evidence="5 9" id="KW-0997">Cell inner membrane</keyword>
<dbReference type="EMBL" id="CP001918">
    <property type="protein sequence ID" value="ADF61330.1"/>
    <property type="molecule type" value="Genomic_DNA"/>
</dbReference>
<evidence type="ECO:0000256" key="10">
    <source>
        <dbReference type="SAM" id="Coils"/>
    </source>
</evidence>
<keyword evidence="14" id="KW-1185">Reference proteome</keyword>
<dbReference type="PRINTS" id="PR01490">
    <property type="entry name" value="RTXTOXIND"/>
</dbReference>
<sequence>MHNSDAQKTPLVDVVPFVRLGWVVLLAGLGSFLLWAALAPLDKGVVSTGTVVVDGYRKAVQAPTGGVVTSIAVREGQTVHKGDLLVLLSQQSTLAQLSAARQHYLTSLIAESRLQSELAGMQTLTLPPETEDEALRDAIKPIVAQQRQLMHARQEALKNAQENDAQAIAGLARQRDSLARTCETKAQGLALLNRQLKDLKPLMEEGYFPRNRYLDIQVQSASLAGEVGETRSKIVELGNQIAQLKRGMQQRLIDNRKDIETQIDQLRLQVSESKKQLTLSGVDLSLTRVVAPQDGVVMNLALASDSAVVSAGEQLLEIVPQASPLIIDSQIDVALIDKVHKGMPVTLMFTAFNQQSTPKIPARVSLVSADRQTDPTTQQPYYKIQIAVTPEGMKKLKSEEVKPGMPVEVFIKAGERSLLSYLLKPIVDRASRSFIEE</sequence>
<evidence type="ECO:0000256" key="9">
    <source>
        <dbReference type="RuleBase" id="RU365093"/>
    </source>
</evidence>
<protein>
    <recommendedName>
        <fullName evidence="9">Membrane fusion protein (MFP) family protein</fullName>
    </recommendedName>
</protein>
<dbReference type="PANTHER" id="PTHR30386">
    <property type="entry name" value="MEMBRANE FUSION SUBUNIT OF EMRAB-TOLC MULTIDRUG EFFLUX PUMP"/>
    <property type="match status" value="1"/>
</dbReference>
<feature type="domain" description="AprE-like long alpha-helical hairpin" evidence="11">
    <location>
        <begin position="95"/>
        <end position="278"/>
    </location>
</feature>
<evidence type="ECO:0000259" key="12">
    <source>
        <dbReference type="Pfam" id="PF26002"/>
    </source>
</evidence>
<dbReference type="eggNOG" id="COG0845">
    <property type="taxonomic scope" value="Bacteria"/>
</dbReference>
<dbReference type="EnsemblBacteria" id="ADF61330">
    <property type="protein sequence ID" value="ADF61330"/>
    <property type="gene ID" value="ECL_01772"/>
</dbReference>
<dbReference type="Pfam" id="PF26002">
    <property type="entry name" value="Beta-barrel_AprE"/>
    <property type="match status" value="1"/>
</dbReference>
<keyword evidence="10" id="KW-0175">Coiled coil</keyword>
<gene>
    <name evidence="13" type="primary">lipC</name>
    <name evidence="13" type="ordered locus">ECL_01772</name>
</gene>
<evidence type="ECO:0000259" key="11">
    <source>
        <dbReference type="Pfam" id="PF25994"/>
    </source>
</evidence>
<keyword evidence="3 9" id="KW-0813">Transport</keyword>
<evidence type="ECO:0000256" key="6">
    <source>
        <dbReference type="ARBA" id="ARBA00022692"/>
    </source>
</evidence>
<dbReference type="OrthoDB" id="9775513at2"/>
<dbReference type="KEGG" id="enc:ECL_01772"/>
<dbReference type="InterPro" id="IPR058781">
    <property type="entry name" value="HH_AprE-like"/>
</dbReference>
<evidence type="ECO:0000256" key="7">
    <source>
        <dbReference type="ARBA" id="ARBA00022989"/>
    </source>
</evidence>
<dbReference type="NCBIfam" id="TIGR01843">
    <property type="entry name" value="type_I_hlyD"/>
    <property type="match status" value="1"/>
</dbReference>
<keyword evidence="4 9" id="KW-1003">Cell membrane</keyword>
<comment type="similarity">
    <text evidence="2 9">Belongs to the membrane fusion protein (MFP) (TC 8.A.1) family.</text>
</comment>